<evidence type="ECO:0000313" key="1">
    <source>
        <dbReference type="EMBL" id="AMG74928.1"/>
    </source>
</evidence>
<protein>
    <submittedName>
        <fullName evidence="1">Uncharacterized protein</fullName>
    </submittedName>
</protein>
<reference evidence="1 2" key="1">
    <citation type="journal article" date="2016" name="BMC Genomics">
        <title>Genomic analysis of the nitrate-respiring Sphingopyxis granuli (formerly Sphingomonas macrogoltabida) strain TFA.</title>
        <authorList>
            <person name="Garcia-Romero I."/>
            <person name="Perez-Pulido A.J."/>
            <person name="Gonzalez-Flores Y.E."/>
            <person name="Reyes-Ramirez F."/>
            <person name="Santero E."/>
            <person name="Floriano B."/>
        </authorList>
    </citation>
    <scope>NUCLEOTIDE SEQUENCE [LARGE SCALE GENOMIC DNA]</scope>
    <source>
        <strain evidence="1 2">TFA</strain>
    </source>
</reference>
<organism evidence="1 2">
    <name type="scientific">Sphingopyxis granuli</name>
    <dbReference type="NCBI Taxonomy" id="267128"/>
    <lineage>
        <taxon>Bacteria</taxon>
        <taxon>Pseudomonadati</taxon>
        <taxon>Pseudomonadota</taxon>
        <taxon>Alphaproteobacteria</taxon>
        <taxon>Sphingomonadales</taxon>
        <taxon>Sphingomonadaceae</taxon>
        <taxon>Sphingopyxis</taxon>
    </lineage>
</organism>
<evidence type="ECO:0000313" key="2">
    <source>
        <dbReference type="Proteomes" id="UP000058599"/>
    </source>
</evidence>
<proteinExistence type="predicted"/>
<dbReference type="RefSeq" id="WP_067184248.1">
    <property type="nucleotide sequence ID" value="NZ_CP012199.1"/>
</dbReference>
<accession>A0AA86GQZ8</accession>
<dbReference type="KEGG" id="sgi:SGRAN_2570"/>
<sequence>MNEQATITRQEIYDLVWRKPLTHLAMKFGVSDQQLARLCEREEIPRPSSGYWNKIAAGKCVGARPPLPAGKRGADAIVFRSFALSDQPITPKLQVEQLKAELPAIRFSERLIQPHPIVAERIASRKEELRARTEYYDRGSREWEKVAPFDSADRRLLCVLNGICQTLDAHGVALGRNGRGELTARSGVDAIVFQLRYRMRRVKIPTAPDKWSAPLKGPDVMRCDLESTGDLIFEVTSWLPAGFRRKWCEGPTYRLEHFASDIVATVILALPAIAAEREAKEERARLYEMRAKQQREQQAQRRLDKNRFRRLTEYAEAWRTTSLVRRFIAAMRETDLDMDAVIDGMTVAQWLKWADVAADRRDPLLRSLGVIESIADVDRWTYPD</sequence>
<gene>
    <name evidence="1" type="ORF">SGRAN_2570</name>
</gene>
<keyword evidence="2" id="KW-1185">Reference proteome</keyword>
<name>A0AA86GQZ8_9SPHN</name>
<dbReference type="EMBL" id="CP012199">
    <property type="protein sequence ID" value="AMG74928.1"/>
    <property type="molecule type" value="Genomic_DNA"/>
</dbReference>
<dbReference type="Proteomes" id="UP000058599">
    <property type="component" value="Chromosome"/>
</dbReference>
<dbReference type="AlphaFoldDB" id="A0AA86GQZ8"/>